<reference evidence="1 2" key="1">
    <citation type="submission" date="2020-02" db="EMBL/GenBank/DDBJ databases">
        <title>Draft genome sequence of two Spirosoma agri KCTC 52727 and Spirosoma terrae KCTC 52035.</title>
        <authorList>
            <person name="Rojas J."/>
            <person name="Ambika Manirajan B."/>
            <person name="Ratering S."/>
            <person name="Suarez C."/>
            <person name="Schnell S."/>
        </authorList>
    </citation>
    <scope>NUCLEOTIDE SEQUENCE [LARGE SCALE GENOMIC DNA]</scope>
    <source>
        <strain evidence="1 2">KCTC 52727</strain>
    </source>
</reference>
<proteinExistence type="predicted"/>
<dbReference type="EMBL" id="JAAGNZ010000006">
    <property type="protein sequence ID" value="NEU70633.1"/>
    <property type="molecule type" value="Genomic_DNA"/>
</dbReference>
<dbReference type="Proteomes" id="UP000477386">
    <property type="component" value="Unassembled WGS sequence"/>
</dbReference>
<evidence type="ECO:0000313" key="1">
    <source>
        <dbReference type="EMBL" id="NEU70633.1"/>
    </source>
</evidence>
<dbReference type="AlphaFoldDB" id="A0A6M0ITL6"/>
<keyword evidence="2" id="KW-1185">Reference proteome</keyword>
<dbReference type="Pfam" id="PF13595">
    <property type="entry name" value="DUF4138"/>
    <property type="match status" value="1"/>
</dbReference>
<organism evidence="1 2">
    <name type="scientific">Spirosoma agri</name>
    <dbReference type="NCBI Taxonomy" id="1987381"/>
    <lineage>
        <taxon>Bacteria</taxon>
        <taxon>Pseudomonadati</taxon>
        <taxon>Bacteroidota</taxon>
        <taxon>Cytophagia</taxon>
        <taxon>Cytophagales</taxon>
        <taxon>Cytophagaceae</taxon>
        <taxon>Spirosoma</taxon>
    </lineage>
</organism>
<gene>
    <name evidence="1" type="primary">traN</name>
    <name evidence="1" type="ORF">GK091_27455</name>
</gene>
<protein>
    <submittedName>
        <fullName evidence="1">Conjugative transposon protein TraN</fullName>
    </submittedName>
</protein>
<name>A0A6M0ITL6_9BACT</name>
<sequence>MYPEFKKNVLFNSPNTQVSAMKKRFILPFCLALATAPVMAQLAFVLPMTNSTIRPSYALQVSANKTTHIIFPYEIRYADLGSKDIAGEAVEKAGNVFRLKAMHQNPFMETNLTIVTADGRLFSFVVSYKDQPDAVTYDLTKVLLDGDVSKSAKVSSGSQARLADNLNRQGELAMHSRRKIRHIGYKAQGMNLYLRNILYKDDVMYVVLGMENDSKLDYGIDYLRTYVMQMKKVGESSATQDVPVDPIRVFDASEMVIPRHDELTKVIAIERLTLEKDRRLIVQVGEESGGRQLTISIGPEELATARPL</sequence>
<comment type="caution">
    <text evidence="1">The sequence shown here is derived from an EMBL/GenBank/DDBJ whole genome shotgun (WGS) entry which is preliminary data.</text>
</comment>
<accession>A0A6M0ITL6</accession>
<evidence type="ECO:0000313" key="2">
    <source>
        <dbReference type="Proteomes" id="UP000477386"/>
    </source>
</evidence>
<dbReference type="InterPro" id="IPR022298">
    <property type="entry name" value="Conjug_transposon_TraN"/>
</dbReference>
<dbReference type="NCBIfam" id="TIGR03780">
    <property type="entry name" value="Bac_Flav_CT_N"/>
    <property type="match status" value="1"/>
</dbReference>